<keyword evidence="2" id="KW-0479">Metal-binding</keyword>
<evidence type="ECO:0000313" key="7">
    <source>
        <dbReference type="EMBL" id="WZK91312.1"/>
    </source>
</evidence>
<keyword evidence="7" id="KW-0223">Dioxygenase</keyword>
<evidence type="ECO:0000256" key="3">
    <source>
        <dbReference type="ARBA" id="ARBA00023002"/>
    </source>
</evidence>
<keyword evidence="1" id="KW-0001">2Fe-2S</keyword>
<evidence type="ECO:0000313" key="8">
    <source>
        <dbReference type="Proteomes" id="UP001623232"/>
    </source>
</evidence>
<dbReference type="EMBL" id="CP123585">
    <property type="protein sequence ID" value="WZK91312.1"/>
    <property type="molecule type" value="Genomic_DNA"/>
</dbReference>
<feature type="domain" description="Rieske" evidence="6">
    <location>
        <begin position="7"/>
        <end position="108"/>
    </location>
</feature>
<evidence type="ECO:0000256" key="4">
    <source>
        <dbReference type="ARBA" id="ARBA00023004"/>
    </source>
</evidence>
<protein>
    <submittedName>
        <fullName evidence="7">Aromatic ring-hydroxylating dioxygenase subunit alpha</fullName>
    </submittedName>
</protein>
<keyword evidence="5" id="KW-0411">Iron-sulfur</keyword>
<name>A0ABZ2Y0X5_9RHOB</name>
<dbReference type="Pfam" id="PF00355">
    <property type="entry name" value="Rieske"/>
    <property type="match status" value="1"/>
</dbReference>
<dbReference type="SUPFAM" id="SSF50022">
    <property type="entry name" value="ISP domain"/>
    <property type="match status" value="1"/>
</dbReference>
<evidence type="ECO:0000259" key="6">
    <source>
        <dbReference type="PROSITE" id="PS51296"/>
    </source>
</evidence>
<dbReference type="Proteomes" id="UP001623232">
    <property type="component" value="Plasmid unnamed4"/>
</dbReference>
<keyword evidence="8" id="KW-1185">Reference proteome</keyword>
<dbReference type="InterPro" id="IPR036922">
    <property type="entry name" value="Rieske_2Fe-2S_sf"/>
</dbReference>
<keyword evidence="4" id="KW-0408">Iron</keyword>
<accession>A0ABZ2Y0X5</accession>
<proteinExistence type="predicted"/>
<dbReference type="RefSeq" id="WP_343212019.1">
    <property type="nucleotide sequence ID" value="NZ_CP123585.1"/>
</dbReference>
<dbReference type="InterPro" id="IPR017941">
    <property type="entry name" value="Rieske_2Fe-2S"/>
</dbReference>
<gene>
    <name evidence="7" type="ORF">QEZ52_21240</name>
</gene>
<dbReference type="PANTHER" id="PTHR21266">
    <property type="entry name" value="IRON-SULFUR DOMAIN CONTAINING PROTEIN"/>
    <property type="match status" value="1"/>
</dbReference>
<dbReference type="InterPro" id="IPR044043">
    <property type="entry name" value="VanA_C_cat"/>
</dbReference>
<evidence type="ECO:0000256" key="2">
    <source>
        <dbReference type="ARBA" id="ARBA00022723"/>
    </source>
</evidence>
<dbReference type="PANTHER" id="PTHR21266:SF60">
    <property type="entry name" value="3-KETOSTEROID-9-ALPHA-MONOOXYGENASE, OXYGENASE COMPONENT"/>
    <property type="match status" value="1"/>
</dbReference>
<dbReference type="GO" id="GO:0051213">
    <property type="term" value="F:dioxygenase activity"/>
    <property type="evidence" value="ECO:0007669"/>
    <property type="project" value="UniProtKB-KW"/>
</dbReference>
<reference evidence="7 8" key="1">
    <citation type="submission" date="2023-04" db="EMBL/GenBank/DDBJ databases">
        <title>Complete genome sequence of Alisedimentitalea scapharcae.</title>
        <authorList>
            <person name="Rong J.-C."/>
            <person name="Yi M.-L."/>
            <person name="Zhao Q."/>
        </authorList>
    </citation>
    <scope>NUCLEOTIDE SEQUENCE [LARGE SCALE GENOMIC DNA]</scope>
    <source>
        <strain evidence="7 8">KCTC 42119</strain>
        <plasmid evidence="7 8">unnamed4</plasmid>
    </source>
</reference>
<dbReference type="Gene3D" id="3.90.380.10">
    <property type="entry name" value="Naphthalene 1,2-dioxygenase Alpha Subunit, Chain A, domain 1"/>
    <property type="match status" value="1"/>
</dbReference>
<dbReference type="SUPFAM" id="SSF55961">
    <property type="entry name" value="Bet v1-like"/>
    <property type="match status" value="1"/>
</dbReference>
<dbReference type="CDD" id="cd08878">
    <property type="entry name" value="RHO_alpha_C_DMO-like"/>
    <property type="match status" value="1"/>
</dbReference>
<dbReference type="PROSITE" id="PS51296">
    <property type="entry name" value="RIESKE"/>
    <property type="match status" value="1"/>
</dbReference>
<evidence type="ECO:0000256" key="1">
    <source>
        <dbReference type="ARBA" id="ARBA00022714"/>
    </source>
</evidence>
<keyword evidence="3" id="KW-0560">Oxidoreductase</keyword>
<evidence type="ECO:0000256" key="5">
    <source>
        <dbReference type="ARBA" id="ARBA00023014"/>
    </source>
</evidence>
<dbReference type="Pfam" id="PF19112">
    <property type="entry name" value="VanA_C"/>
    <property type="match status" value="1"/>
</dbReference>
<keyword evidence="7" id="KW-0614">Plasmid</keyword>
<dbReference type="InterPro" id="IPR050584">
    <property type="entry name" value="Cholesterol_7-desaturase"/>
</dbReference>
<dbReference type="Gene3D" id="2.102.10.10">
    <property type="entry name" value="Rieske [2Fe-2S] iron-sulphur domain"/>
    <property type="match status" value="1"/>
</dbReference>
<organism evidence="7 8">
    <name type="scientific">Aliisedimentitalea scapharcae</name>
    <dbReference type="NCBI Taxonomy" id="1524259"/>
    <lineage>
        <taxon>Bacteria</taxon>
        <taxon>Pseudomonadati</taxon>
        <taxon>Pseudomonadota</taxon>
        <taxon>Alphaproteobacteria</taxon>
        <taxon>Rhodobacterales</taxon>
        <taxon>Roseobacteraceae</taxon>
        <taxon>Aliisedimentitalea</taxon>
    </lineage>
</organism>
<sequence length="346" mass="39452">MYLRNTWYVAAWDSEVTREPKQIKILGEKIVTYRTQAGDPVALLDACPHRKLPLSKGRIKGDQIECGYHGLTFDCSGSCVRVPGQDRIPGAANVHSYPVVSRYGLVWIWMGDPALADPDKIFVVEHFDDPNYGINKGDAIPFPCNYLYITDNLLDPSHVAWVHQSSFGNAACEEEPLTVTGTDTGVIVSRWMYDVEVAPFYKKLVPFEGNCDREQHYEVRYPSLAYIKAIFTPKGTGGDAKNLPDGQYFQMDSYNFMTPVDERTTRYFWFQVRNVKPDDEEISQYMSDSVMFAFNEDRDILIEVQKGMEEKTTRNIDIAIDAGPLLYRRRLQKLIDAEQQVRAAAE</sequence>
<geneLocation type="plasmid" evidence="7 8">
    <name>unnamed4</name>
</geneLocation>